<name>A0A8H6QBG0_9EURO</name>
<evidence type="ECO:0000256" key="2">
    <source>
        <dbReference type="ARBA" id="ARBA00022512"/>
    </source>
</evidence>
<keyword evidence="3" id="KW-0964">Secreted</keyword>
<protein>
    <recommendedName>
        <fullName evidence="8">Cell wall mannoprotein 1</fullName>
    </recommendedName>
</protein>
<evidence type="ECO:0000256" key="1">
    <source>
        <dbReference type="ARBA" id="ARBA00004191"/>
    </source>
</evidence>
<dbReference type="Proteomes" id="UP000662466">
    <property type="component" value="Unassembled WGS sequence"/>
</dbReference>
<sequence>MRFSAILVTLGLTGALATPTLTSRQTAPAVGVISDIQAQVSEVASAVSAFDGADPKPVEDASTKLVSIINSGVQTVSSGPDMSTTDALALTGPVQDLTKQVEGVIDDLIAKKDQFVSAGAGPTVYQNLQDQYAASDKLSKAISAKVPSELSGCWWG</sequence>
<organism evidence="10 11">
    <name type="scientific">Aspergillus hiratsukae</name>
    <dbReference type="NCBI Taxonomy" id="1194566"/>
    <lineage>
        <taxon>Eukaryota</taxon>
        <taxon>Fungi</taxon>
        <taxon>Dikarya</taxon>
        <taxon>Ascomycota</taxon>
        <taxon>Pezizomycotina</taxon>
        <taxon>Eurotiomycetes</taxon>
        <taxon>Eurotiomycetidae</taxon>
        <taxon>Eurotiales</taxon>
        <taxon>Aspergillaceae</taxon>
        <taxon>Aspergillus</taxon>
        <taxon>Aspergillus subgen. Fumigati</taxon>
    </lineage>
</organism>
<dbReference type="EMBL" id="JACBAF010002044">
    <property type="protein sequence ID" value="KAF7169307.1"/>
    <property type="molecule type" value="Genomic_DNA"/>
</dbReference>
<dbReference type="Pfam" id="PF12296">
    <property type="entry name" value="HsbA"/>
    <property type="match status" value="1"/>
</dbReference>
<comment type="function">
    <text evidence="6">Constitutive protein of the cell wall. Antigen target of host humoral immune response.</text>
</comment>
<evidence type="ECO:0000313" key="10">
    <source>
        <dbReference type="EMBL" id="KAF7169307.1"/>
    </source>
</evidence>
<proteinExistence type="inferred from homology"/>
<keyword evidence="2" id="KW-0134">Cell wall</keyword>
<evidence type="ECO:0000256" key="8">
    <source>
        <dbReference type="ARBA" id="ARBA00071527"/>
    </source>
</evidence>
<evidence type="ECO:0000256" key="7">
    <source>
        <dbReference type="ARBA" id="ARBA00060953"/>
    </source>
</evidence>
<dbReference type="GO" id="GO:0005576">
    <property type="term" value="C:extracellular region"/>
    <property type="evidence" value="ECO:0007669"/>
    <property type="project" value="TreeGrafter"/>
</dbReference>
<evidence type="ECO:0000313" key="11">
    <source>
        <dbReference type="Proteomes" id="UP000662466"/>
    </source>
</evidence>
<dbReference type="PANTHER" id="PTHR38123:SF6">
    <property type="entry name" value="CELL WALL SERINE-THREONINE-RICH GALACTOMANNOPROTEIN MP1 (AFU_ORTHOLOGUE AFUA_4G03240)"/>
    <property type="match status" value="1"/>
</dbReference>
<keyword evidence="4 9" id="KW-0732">Signal</keyword>
<feature type="chain" id="PRO_5034687151" description="Cell wall mannoprotein 1" evidence="9">
    <location>
        <begin position="18"/>
        <end position="156"/>
    </location>
</feature>
<dbReference type="GO" id="GO:0008289">
    <property type="term" value="F:lipid binding"/>
    <property type="evidence" value="ECO:0007669"/>
    <property type="project" value="UniProtKB-KW"/>
</dbReference>
<keyword evidence="5" id="KW-0446">Lipid-binding</keyword>
<dbReference type="PANTHER" id="PTHR38123">
    <property type="entry name" value="CELL WALL SERINE-THREONINE-RICH GALACTOMANNOPROTEIN MP1 (AFU_ORTHOLOGUE AFUA_4G03240)"/>
    <property type="match status" value="1"/>
</dbReference>
<evidence type="ECO:0000256" key="3">
    <source>
        <dbReference type="ARBA" id="ARBA00022525"/>
    </source>
</evidence>
<reference evidence="10" key="1">
    <citation type="submission" date="2020-06" db="EMBL/GenBank/DDBJ databases">
        <title>Draft genome sequences of strains closely related to Aspergillus parafelis and Aspergillus hiratsukae.</title>
        <authorList>
            <person name="Dos Santos R.A.C."/>
            <person name="Rivero-Menendez O."/>
            <person name="Steenwyk J.L."/>
            <person name="Mead M.E."/>
            <person name="Goldman G.H."/>
            <person name="Alastruey-Izquierdo A."/>
            <person name="Rokas A."/>
        </authorList>
    </citation>
    <scope>NUCLEOTIDE SEQUENCE</scope>
    <source>
        <strain evidence="10">CNM-CM6106</strain>
    </source>
</reference>
<evidence type="ECO:0000256" key="4">
    <source>
        <dbReference type="ARBA" id="ARBA00022729"/>
    </source>
</evidence>
<evidence type="ECO:0000256" key="5">
    <source>
        <dbReference type="ARBA" id="ARBA00023121"/>
    </source>
</evidence>
<dbReference type="GO" id="GO:0009277">
    <property type="term" value="C:fungal-type cell wall"/>
    <property type="evidence" value="ECO:0007669"/>
    <property type="project" value="UniProtKB-ARBA"/>
</dbReference>
<comment type="similarity">
    <text evidence="7">Belongs to the cell wall mannoprotein 1 family.</text>
</comment>
<gene>
    <name evidence="10" type="ORF">CNMCM6106_004219</name>
</gene>
<comment type="subcellular location">
    <subcellularLocation>
        <location evidence="1">Secreted</location>
        <location evidence="1">Cell wall</location>
    </subcellularLocation>
</comment>
<feature type="signal peptide" evidence="9">
    <location>
        <begin position="1"/>
        <end position="17"/>
    </location>
</feature>
<evidence type="ECO:0000256" key="6">
    <source>
        <dbReference type="ARBA" id="ARBA00056563"/>
    </source>
</evidence>
<comment type="caution">
    <text evidence="10">The sequence shown here is derived from an EMBL/GenBank/DDBJ whole genome shotgun (WGS) entry which is preliminary data.</text>
</comment>
<evidence type="ECO:0000256" key="9">
    <source>
        <dbReference type="SAM" id="SignalP"/>
    </source>
</evidence>
<dbReference type="FunFam" id="1.20.1280.140:FF:000001">
    <property type="entry name" value="Cell wall serine-threonine-rich galactomannoprotein Mp1"/>
    <property type="match status" value="1"/>
</dbReference>
<dbReference type="Gene3D" id="1.20.1280.140">
    <property type="match status" value="1"/>
</dbReference>
<accession>A0A8H6QBG0</accession>
<dbReference type="InterPro" id="IPR021054">
    <property type="entry name" value="Cell_wall_mannoprotein_1"/>
</dbReference>
<dbReference type="AlphaFoldDB" id="A0A8H6QBG0"/>